<dbReference type="RefSeq" id="XP_001023274.2">
    <property type="nucleotide sequence ID" value="XM_001023274.2"/>
</dbReference>
<gene>
    <name evidence="3" type="ORF">TTHERM_00444120</name>
</gene>
<dbReference type="InParanoid" id="I7M9Y1"/>
<evidence type="ECO:0000256" key="2">
    <source>
        <dbReference type="SAM" id="MobiDB-lite"/>
    </source>
</evidence>
<dbReference type="EMBL" id="GG662504">
    <property type="protein sequence ID" value="EAS03029.2"/>
    <property type="molecule type" value="Genomic_DNA"/>
</dbReference>
<keyword evidence="4" id="KW-1185">Reference proteome</keyword>
<protein>
    <submittedName>
        <fullName evidence="3">Uncharacterized protein</fullName>
    </submittedName>
</protein>
<name>I7M9Y1_TETTS</name>
<organism evidence="3 4">
    <name type="scientific">Tetrahymena thermophila (strain SB210)</name>
    <dbReference type="NCBI Taxonomy" id="312017"/>
    <lineage>
        <taxon>Eukaryota</taxon>
        <taxon>Sar</taxon>
        <taxon>Alveolata</taxon>
        <taxon>Ciliophora</taxon>
        <taxon>Intramacronucleata</taxon>
        <taxon>Oligohymenophorea</taxon>
        <taxon>Hymenostomatida</taxon>
        <taxon>Tetrahymenina</taxon>
        <taxon>Tetrahymenidae</taxon>
        <taxon>Tetrahymena</taxon>
    </lineage>
</organism>
<feature type="coiled-coil region" evidence="1">
    <location>
        <begin position="1950"/>
        <end position="1977"/>
    </location>
</feature>
<evidence type="ECO:0000256" key="1">
    <source>
        <dbReference type="SAM" id="Coils"/>
    </source>
</evidence>
<dbReference type="Proteomes" id="UP000009168">
    <property type="component" value="Unassembled WGS sequence"/>
</dbReference>
<accession>I7M9Y1</accession>
<feature type="region of interest" description="Disordered" evidence="2">
    <location>
        <begin position="932"/>
        <end position="970"/>
    </location>
</feature>
<dbReference type="KEGG" id="tet:TTHERM_00444120"/>
<proteinExistence type="predicted"/>
<keyword evidence="1" id="KW-0175">Coiled coil</keyword>
<feature type="compositionally biased region" description="Basic and acidic residues" evidence="2">
    <location>
        <begin position="932"/>
        <end position="946"/>
    </location>
</feature>
<evidence type="ECO:0000313" key="3">
    <source>
        <dbReference type="EMBL" id="EAS03029.2"/>
    </source>
</evidence>
<evidence type="ECO:0000313" key="4">
    <source>
        <dbReference type="Proteomes" id="UP000009168"/>
    </source>
</evidence>
<sequence length="2403" mass="286851">MDQYYQSNNQNILEQYLEESQENELQQGYYKKDYYYNKQLEDKQIKENISLYHKEMNMIKSTEKFKKMTYSTHQSADEVIKLKQKKQIMYSQNELKTQIVYQQIANDILKNQKTHQDLPQFFQAIIEYLKFLYQRTKGQNLSVSKILEFKTETLRIKQHFKEDRKIERKYILQFENLDFNGISCQREADQIKNNSGNGPQEKVEKFKQIYDQLSDVEKEKLVDQLIKNNECFQSEGSDEKDKVLQKLMLLELNRGFYNDQYITKVCYFCDSLNRVFQGYYNFIEILQIDDDSTPLVLHPIVVGIKLYFDELLQEPKGNDENKKIYSKPSSLPQVIFINMDGFDNPLNLEAVKNFPTFNYFSIFHEFFNPDGIFSFYKYIKQRKEVLKSFFPFFTPFYKHVQEYYNEKAKSKKYTTEYAEQKQNEKLDSLYRGVISDEEFAFLFEEYIMYRLNEYSKVDALVFSYTCVMSPENKRTEQIFRLSEETFFNIFTHIARRTNFRMIFLPRLIIRNLSSKDQLPQKIIFPYQLANQKQQKEMDVQLEQHTTLFKKAQEELKMYEQQIRDVFGIFTFYEQLNGKVQYENENFELVKYIQNINCGFFQFFNSLNILKQKTNSSIFTQKKNILHWRFVQSTVYMQNRIQEIKNKDSSRNNGLGVVKKEFSYFIKYLKEKENLAIQNLSDQESLDFQRQFLRSLELVDSIFLFQHNDKFDKRSLSNFIKSEEISAKKFRIINTLNKSCFLNKYSQYYVDYKNQMVYFFNILFPADQSIPKQYDDLVFTMTNCVGQIPKKDSLEDEIQVQKICDWKFSRITLGLQDGMQKHRQYFLQNATIVKTTKKNTLSGDKRKYKFLLFFGGEINYYDKNKKEINLQSENFIKNTCLYCLKISQESYAAAETIYSFEEIKIFGINEEFIQNLSYSSGISMTYLEQKEQEQQIQLEEDKQKDQNKQPQDQGGIDKQNKQQQQNKVKEPSDKIEDYLMQSYLFIFGGEYNSKTEQCTLQNVILYSNIDEVLNKIIDKMLEERNNFEFQTTINQITNDFRKTDFQKIKYLELNEERILRENTQLLEEIDLILKIQQKDYIKKVQIYLLEINQILDSILQQKISDELNVNHKLSNLQTAKYTFEELIQIYYDTNKLNQEELLLIYSKALCHKILGQNQVAHSLFCVNDLINQLCLYNQKNTVYYLSNLAVTGNLKFYDTTLDNTLERISKKCWESLKLDKENKDFLIQELLSNQCRYLYQQQQAKSLEILEIYSKILENYLQKKYFSNQYVGNKNTIHKKLAEAYQILYKCQKSDSKQQIFYYEQSLNYFESLRTIPQQCRQNVAYVITMMQIPKQQLVHLDSIKSINKRKAFKIKPTDGSQYKQKLDTRVLLIGGTCSKYQNYSDSNKVENAHFFYPVLYLNYLKNQKQSLYQSQVLQKVDIKPENGFIQRIDLNQQFSPHQIASLNHNYIIQSTHVQDLELEVVETKKNQGPQAQANLEVAKTEQGKVEPKKFKLDQIQLEIRILESYVMDTKNYFYNKKDDDIFDETQKIFQFQQTYASINEQKKDINKSGNQQLKDGLNTSVSQTNLSEQQLIAQLQQMPPVYGNQEDKIDIKEKVDQGSKLNKCQIQEHQQNQAQYIQKIQNNIYTSQDQRLYGCFYTSLSFIFETIFIKQANKDLYQNRREKPKTKSYFWEIMKQLNKIANNQAEKETQSTLKSLEYEQKHTQIIFLQKQAKCLLQSGLNSFSTWCLYNQTAHQNETDIYLNIFWRKGSNKLIMYDHENQKIIQVQMMVHNKKLNKALVPNENQIRYVFFNNKDKHVYICIEEEFQYKFQNVLMRAPLQNIQYQYSKIIFEEQINKHDPLYPLLNKITFTINSKDKIFGIVQENQQKYELYALTDSSQKKWTLQYSSPLDPKVIIKSFEGIKDCQISHLEIISNFSVQNQLEFLQFPLQLAILNKQIDIDEIKKIKEHKQLFRHLEEKIRNVNQDQNDQEKAQFQYISTVTKRDNKMLNQAVIKFLCNPSVFSLIKQSFNSLVLGHSLEIESIYQFSQLDYRIQFLDISKITNINDVWQEFIEFFLKKGHYLKYLNISGQKQLLTRMIYMDINFSQLLYIDISNTSLLDKNQLIGYIQNLLNSCINLLGINIYQMKLEDNPKKNLIKFKDLQEQTFTSTFLNDYFLNVYIEKELSEEFQQNDDNLLKVLENQFGQNHYFIDQEKRQYQKLNVKSKSNFELAFQSDRIDKIIQNNTAFQDPIVFSTETKYLIFERRNTLNEEKKYFIMKFYSILQSDQKIILENIQRNESINIQFNTRVFKELIILNVSKLLNDEGEKFTIFGILIDNSEKAYICKMILPVPTGSEIPQDKIKLYKSRSNIKKYSKQWLEDCFLPIYHNKKVKNTFLCVKDSYQVEGYSFFSADEIINF</sequence>
<reference evidence="4" key="1">
    <citation type="journal article" date="2006" name="PLoS Biol.">
        <title>Macronuclear genome sequence of the ciliate Tetrahymena thermophila, a model eukaryote.</title>
        <authorList>
            <person name="Eisen J.A."/>
            <person name="Coyne R.S."/>
            <person name="Wu M."/>
            <person name="Wu D."/>
            <person name="Thiagarajan M."/>
            <person name="Wortman J.R."/>
            <person name="Badger J.H."/>
            <person name="Ren Q."/>
            <person name="Amedeo P."/>
            <person name="Jones K.M."/>
            <person name="Tallon L.J."/>
            <person name="Delcher A.L."/>
            <person name="Salzberg S.L."/>
            <person name="Silva J.C."/>
            <person name="Haas B.J."/>
            <person name="Majoros W.H."/>
            <person name="Farzad M."/>
            <person name="Carlton J.M."/>
            <person name="Smith R.K. Jr."/>
            <person name="Garg J."/>
            <person name="Pearlman R.E."/>
            <person name="Karrer K.M."/>
            <person name="Sun L."/>
            <person name="Manning G."/>
            <person name="Elde N.C."/>
            <person name="Turkewitz A.P."/>
            <person name="Asai D.J."/>
            <person name="Wilkes D.E."/>
            <person name="Wang Y."/>
            <person name="Cai H."/>
            <person name="Collins K."/>
            <person name="Stewart B.A."/>
            <person name="Lee S.R."/>
            <person name="Wilamowska K."/>
            <person name="Weinberg Z."/>
            <person name="Ruzzo W.L."/>
            <person name="Wloga D."/>
            <person name="Gaertig J."/>
            <person name="Frankel J."/>
            <person name="Tsao C.-C."/>
            <person name="Gorovsky M.A."/>
            <person name="Keeling P.J."/>
            <person name="Waller R.F."/>
            <person name="Patron N.J."/>
            <person name="Cherry J.M."/>
            <person name="Stover N.A."/>
            <person name="Krieger C.J."/>
            <person name="del Toro C."/>
            <person name="Ryder H.F."/>
            <person name="Williamson S.C."/>
            <person name="Barbeau R.A."/>
            <person name="Hamilton E.P."/>
            <person name="Orias E."/>
        </authorList>
    </citation>
    <scope>NUCLEOTIDE SEQUENCE [LARGE SCALE GENOMIC DNA]</scope>
    <source>
        <strain evidence="4">SB210</strain>
    </source>
</reference>
<feature type="compositionally biased region" description="Low complexity" evidence="2">
    <location>
        <begin position="947"/>
        <end position="965"/>
    </location>
</feature>
<dbReference type="GeneID" id="7834739"/>